<dbReference type="PANTHER" id="PTHR35535:SF1">
    <property type="entry name" value="HEAT SHOCK PROTEIN HSLJ"/>
    <property type="match status" value="1"/>
</dbReference>
<keyword evidence="1" id="KW-0732">Signal</keyword>
<dbReference type="RefSeq" id="WP_093251889.1">
    <property type="nucleotide sequence ID" value="NZ_FNQM01000004.1"/>
</dbReference>
<feature type="signal peptide" evidence="1">
    <location>
        <begin position="1"/>
        <end position="19"/>
    </location>
</feature>
<dbReference type="InterPro" id="IPR005184">
    <property type="entry name" value="DUF306_Meta_HslJ"/>
</dbReference>
<feature type="domain" description="DUF306" evidence="2">
    <location>
        <begin position="31"/>
        <end position="131"/>
    </location>
</feature>
<dbReference type="Gene3D" id="2.40.128.270">
    <property type="match status" value="1"/>
</dbReference>
<proteinExistence type="predicted"/>
<accession>A0A1H4A5S6</accession>
<evidence type="ECO:0000313" key="4">
    <source>
        <dbReference type="Proteomes" id="UP000198703"/>
    </source>
</evidence>
<name>A0A1H4A5S6_9RHOB</name>
<evidence type="ECO:0000313" key="3">
    <source>
        <dbReference type="EMBL" id="SEA31339.1"/>
    </source>
</evidence>
<dbReference type="InterPro" id="IPR053147">
    <property type="entry name" value="Hsp_HslJ-like"/>
</dbReference>
<organism evidence="3 4">
    <name type="scientific">Rubrimonas cliftonensis</name>
    <dbReference type="NCBI Taxonomy" id="89524"/>
    <lineage>
        <taxon>Bacteria</taxon>
        <taxon>Pseudomonadati</taxon>
        <taxon>Pseudomonadota</taxon>
        <taxon>Alphaproteobacteria</taxon>
        <taxon>Rhodobacterales</taxon>
        <taxon>Paracoccaceae</taxon>
        <taxon>Rubrimonas</taxon>
    </lineage>
</organism>
<feature type="chain" id="PRO_5011771082" evidence="1">
    <location>
        <begin position="20"/>
        <end position="135"/>
    </location>
</feature>
<keyword evidence="4" id="KW-1185">Reference proteome</keyword>
<dbReference type="InterPro" id="IPR038670">
    <property type="entry name" value="HslJ-like_sf"/>
</dbReference>
<gene>
    <name evidence="3" type="ORF">SAMN05444370_10483</name>
</gene>
<dbReference type="STRING" id="89524.SAMN05444370_10483"/>
<keyword evidence="3" id="KW-0449">Lipoprotein</keyword>
<dbReference type="PANTHER" id="PTHR35535">
    <property type="entry name" value="HEAT SHOCK PROTEIN HSLJ"/>
    <property type="match status" value="1"/>
</dbReference>
<dbReference type="Pfam" id="PF03724">
    <property type="entry name" value="META"/>
    <property type="match status" value="1"/>
</dbReference>
<dbReference type="OrthoDB" id="7777568at2"/>
<reference evidence="3 4" key="1">
    <citation type="submission" date="2016-10" db="EMBL/GenBank/DDBJ databases">
        <authorList>
            <person name="de Groot N.N."/>
        </authorList>
    </citation>
    <scope>NUCLEOTIDE SEQUENCE [LARGE SCALE GENOMIC DNA]</scope>
    <source>
        <strain evidence="3 4">DSM 15345</strain>
    </source>
</reference>
<dbReference type="Proteomes" id="UP000198703">
    <property type="component" value="Unassembled WGS sequence"/>
</dbReference>
<protein>
    <submittedName>
        <fullName evidence="3">Putative lipoprotein</fullName>
    </submittedName>
</protein>
<evidence type="ECO:0000256" key="1">
    <source>
        <dbReference type="SAM" id="SignalP"/>
    </source>
</evidence>
<dbReference type="EMBL" id="FNQM01000004">
    <property type="protein sequence ID" value="SEA31339.1"/>
    <property type="molecule type" value="Genomic_DNA"/>
</dbReference>
<evidence type="ECO:0000259" key="2">
    <source>
        <dbReference type="Pfam" id="PF03724"/>
    </source>
</evidence>
<dbReference type="AlphaFoldDB" id="A0A1H4A5S6"/>
<sequence>MTHWLVIHLAAALALAACAAQPPAAPSGPPALDGGTWMLETLGGAAATAPSTFNVAGDRATGAGPCNSWFGGFRQNGAQVEIGPIASTRRACPALAEEQAFLGALTDAASLAADGDALSFLDAGGARLMTLRRVE</sequence>